<dbReference type="AlphaFoldDB" id="A0A1C7M3B2"/>
<evidence type="ECO:0000256" key="1">
    <source>
        <dbReference type="ARBA" id="ARBA00022801"/>
    </source>
</evidence>
<comment type="caution">
    <text evidence="7">The sequence shown here is derived from an EMBL/GenBank/DDBJ whole genome shotgun (WGS) entry which is preliminary data.</text>
</comment>
<dbReference type="InterPro" id="IPR019438">
    <property type="entry name" value="Q_salvage"/>
</dbReference>
<protein>
    <recommendedName>
        <fullName evidence="3 6">Queuosine 5'-phosphate N-glycosylase/hydrolase</fullName>
        <ecNumber evidence="6">3.2.2.-</ecNumber>
    </recommendedName>
    <alternativeName>
        <fullName evidence="4 6">Queuosine-nucleotide N-glycosylase/hydrolase</fullName>
    </alternativeName>
</protein>
<proteinExistence type="inferred from homology"/>
<keyword evidence="8" id="KW-1185">Reference proteome</keyword>
<dbReference type="Proteomes" id="UP000092993">
    <property type="component" value="Unassembled WGS sequence"/>
</dbReference>
<accession>A0A1C7M3B2</accession>
<reference evidence="7 8" key="1">
    <citation type="submission" date="2016-03" db="EMBL/GenBank/DDBJ databases">
        <title>Whole genome sequencing of Grifola frondosa 9006-11.</title>
        <authorList>
            <person name="Min B."/>
            <person name="Park H."/>
            <person name="Kim J.-G."/>
            <person name="Cho H."/>
            <person name="Oh Y.-L."/>
            <person name="Kong W.-S."/>
            <person name="Choi I.-G."/>
        </authorList>
    </citation>
    <scope>NUCLEOTIDE SEQUENCE [LARGE SCALE GENOMIC DNA]</scope>
    <source>
        <strain evidence="7 8">9006-11</strain>
    </source>
</reference>
<dbReference type="PANTHER" id="PTHR21314:SF0">
    <property type="entry name" value="QUEUOSINE 5'-PHOSPHATE N-GLYCOSYLASE_HYDROLASE"/>
    <property type="match status" value="1"/>
</dbReference>
<evidence type="ECO:0000256" key="6">
    <source>
        <dbReference type="RuleBase" id="RU365002"/>
    </source>
</evidence>
<evidence type="ECO:0000313" key="7">
    <source>
        <dbReference type="EMBL" id="OBZ71342.1"/>
    </source>
</evidence>
<name>A0A1C7M3B2_GRIFR</name>
<dbReference type="STRING" id="5627.A0A1C7M3B2"/>
<evidence type="ECO:0000256" key="3">
    <source>
        <dbReference type="ARBA" id="ARBA00035306"/>
    </source>
</evidence>
<evidence type="ECO:0000256" key="4">
    <source>
        <dbReference type="ARBA" id="ARBA00035393"/>
    </source>
</evidence>
<dbReference type="OrthoDB" id="416777at2759"/>
<dbReference type="OMA" id="FSFWSEE"/>
<comment type="function">
    <text evidence="6">Catalyzes the hydrolysis of queuosine 5'-phosphate, releasing the nucleobase queuine (q). Is required for salvage of queuine from exogenous queuosine (Q) that is imported and then converted to queuosine 5'-phosphate intracellularly.</text>
</comment>
<keyword evidence="1 6" id="KW-0378">Hydrolase</keyword>
<dbReference type="EMBL" id="LUGG01000011">
    <property type="protein sequence ID" value="OBZ71342.1"/>
    <property type="molecule type" value="Genomic_DNA"/>
</dbReference>
<dbReference type="PANTHER" id="PTHR21314">
    <property type="entry name" value="QUEUOSINE 5'-PHOSPHATE N-GLYCOSYLASE_HYDROLASE-RELATED"/>
    <property type="match status" value="1"/>
</dbReference>
<sequence length="409" mass="47398">MKPPYRRIFRSRSLCAGRHRVLTIDRTHPRSYNDHPPSLESRNPVQESAEYALKKTRIVGVSEKGVKAAARYIHRELQRESYTRGHGELILFTYWIFLISSLNFSFWSEREGTPDRYGVEWREGWASERRTVHTGYWSLVAAVDRALDENIPITDPAFYASKSQCPDSLIKHIFRPASQCKEDIPLLDERIRVLRENGAILCTRFGGSFQLFFKEFQRQFNEQGTALQLVQFVTDAFPLFRDETLYEGHRVCLWKRAQILVAETWAAFYPPSPFTPHPLFPYGHKIHELTMFADYRVPQILHHLRILTYPPALAKRLKAHMMLPHGCTEELSIRAASIVAVERVRREIVSMSRAGSGDVTKGDEEVVSSVIIDFYLWDLAKRIEGGEHVIDRVETVDALPAHRTRSIWY</sequence>
<gene>
    <name evidence="7" type="ORF">A0H81_08634</name>
</gene>
<dbReference type="GO" id="GO:0006400">
    <property type="term" value="P:tRNA modification"/>
    <property type="evidence" value="ECO:0007669"/>
    <property type="project" value="TreeGrafter"/>
</dbReference>
<comment type="catalytic activity">
    <reaction evidence="5 6">
        <text>queuosine 5'-phosphate + H2O = queuine + D-ribose 5-phosphate</text>
        <dbReference type="Rhea" id="RHEA:75387"/>
        <dbReference type="ChEBI" id="CHEBI:15377"/>
        <dbReference type="ChEBI" id="CHEBI:17433"/>
        <dbReference type="ChEBI" id="CHEBI:78346"/>
        <dbReference type="ChEBI" id="CHEBI:194371"/>
    </reaction>
    <physiologicalReaction direction="left-to-right" evidence="5 6">
        <dbReference type="Rhea" id="RHEA:75388"/>
    </physiologicalReaction>
</comment>
<evidence type="ECO:0000256" key="5">
    <source>
        <dbReference type="ARBA" id="ARBA00048204"/>
    </source>
</evidence>
<organism evidence="7 8">
    <name type="scientific">Grifola frondosa</name>
    <name type="common">Maitake</name>
    <name type="synonym">Polyporus frondosus</name>
    <dbReference type="NCBI Taxonomy" id="5627"/>
    <lineage>
        <taxon>Eukaryota</taxon>
        <taxon>Fungi</taxon>
        <taxon>Dikarya</taxon>
        <taxon>Basidiomycota</taxon>
        <taxon>Agaricomycotina</taxon>
        <taxon>Agaricomycetes</taxon>
        <taxon>Polyporales</taxon>
        <taxon>Grifolaceae</taxon>
        <taxon>Grifola</taxon>
    </lineage>
</organism>
<evidence type="ECO:0000256" key="2">
    <source>
        <dbReference type="ARBA" id="ARBA00035119"/>
    </source>
</evidence>
<dbReference type="GO" id="GO:0016787">
    <property type="term" value="F:hydrolase activity"/>
    <property type="evidence" value="ECO:0007669"/>
    <property type="project" value="UniProtKB-KW"/>
</dbReference>
<evidence type="ECO:0000313" key="8">
    <source>
        <dbReference type="Proteomes" id="UP000092993"/>
    </source>
</evidence>
<comment type="similarity">
    <text evidence="2 6">Belongs to the QNG1 protein family.</text>
</comment>
<dbReference type="Pfam" id="PF10343">
    <property type="entry name" value="Q_salvage"/>
    <property type="match status" value="1"/>
</dbReference>
<dbReference type="EC" id="3.2.2.-" evidence="6"/>